<organism evidence="4 5">
    <name type="scientific">Eleutherodactylus coqui</name>
    <name type="common">Puerto Rican coqui</name>
    <dbReference type="NCBI Taxonomy" id="57060"/>
    <lineage>
        <taxon>Eukaryota</taxon>
        <taxon>Metazoa</taxon>
        <taxon>Chordata</taxon>
        <taxon>Craniata</taxon>
        <taxon>Vertebrata</taxon>
        <taxon>Euteleostomi</taxon>
        <taxon>Amphibia</taxon>
        <taxon>Batrachia</taxon>
        <taxon>Anura</taxon>
        <taxon>Neobatrachia</taxon>
        <taxon>Hyloidea</taxon>
        <taxon>Eleutherodactylidae</taxon>
        <taxon>Eleutherodactylinae</taxon>
        <taxon>Eleutherodactylus</taxon>
        <taxon>Eleutherodactylus</taxon>
    </lineage>
</organism>
<evidence type="ECO:0000313" key="5">
    <source>
        <dbReference type="Proteomes" id="UP000770717"/>
    </source>
</evidence>
<feature type="domain" description="NADP-dependent oxidoreductase" evidence="3">
    <location>
        <begin position="30"/>
        <end position="113"/>
    </location>
</feature>
<dbReference type="SUPFAM" id="SSF51430">
    <property type="entry name" value="NAD(P)-linked oxidoreductase"/>
    <property type="match status" value="1"/>
</dbReference>
<dbReference type="InterPro" id="IPR036812">
    <property type="entry name" value="NAD(P)_OxRdtase_dom_sf"/>
</dbReference>
<dbReference type="InterPro" id="IPR020471">
    <property type="entry name" value="AKR"/>
</dbReference>
<dbReference type="InterPro" id="IPR018170">
    <property type="entry name" value="Aldo/ket_reductase_CS"/>
</dbReference>
<dbReference type="PANTHER" id="PTHR11732">
    <property type="entry name" value="ALDO/KETO REDUCTASE"/>
    <property type="match status" value="1"/>
</dbReference>
<dbReference type="GO" id="GO:0016491">
    <property type="term" value="F:oxidoreductase activity"/>
    <property type="evidence" value="ECO:0007669"/>
    <property type="project" value="InterPro"/>
</dbReference>
<keyword evidence="2" id="KW-0732">Signal</keyword>
<evidence type="ECO:0000256" key="1">
    <source>
        <dbReference type="ARBA" id="ARBA00007905"/>
    </source>
</evidence>
<dbReference type="Pfam" id="PF00248">
    <property type="entry name" value="Aldo_ket_red"/>
    <property type="match status" value="1"/>
</dbReference>
<reference evidence="4" key="1">
    <citation type="thesis" date="2020" institute="ProQuest LLC" country="789 East Eisenhower Parkway, Ann Arbor, MI, USA">
        <title>Comparative Genomics and Chromosome Evolution.</title>
        <authorList>
            <person name="Mudd A.B."/>
        </authorList>
    </citation>
    <scope>NUCLEOTIDE SEQUENCE</scope>
    <source>
        <strain evidence="4">HN-11 Male</strain>
        <tissue evidence="4">Kidney and liver</tissue>
    </source>
</reference>
<dbReference type="OrthoDB" id="416253at2759"/>
<dbReference type="Gene3D" id="3.20.20.100">
    <property type="entry name" value="NADP-dependent oxidoreductase domain"/>
    <property type="match status" value="1"/>
</dbReference>
<protein>
    <recommendedName>
        <fullName evidence="3">NADP-dependent oxidoreductase domain-containing protein</fullName>
    </recommendedName>
</protein>
<dbReference type="Proteomes" id="UP000770717">
    <property type="component" value="Unassembled WGS sequence"/>
</dbReference>
<dbReference type="PROSITE" id="PS00062">
    <property type="entry name" value="ALDOKETO_REDUCTASE_2"/>
    <property type="match status" value="1"/>
</dbReference>
<dbReference type="EMBL" id="WNTK01002025">
    <property type="protein sequence ID" value="KAG9466504.1"/>
    <property type="molecule type" value="Genomic_DNA"/>
</dbReference>
<proteinExistence type="inferred from homology"/>
<name>A0A8J6BJY3_ELECQ</name>
<feature type="signal peptide" evidence="2">
    <location>
        <begin position="1"/>
        <end position="15"/>
    </location>
</feature>
<sequence>MKMTELSFFLFLLQSGDDPCPKDEHGKLIFHKTDFWQLWKALEECKDAGLTRSIGVSNFNHHQIEKILSMPGLKYKPACLEIETHIYLSQKKLLEFCKSHDIAVIGYAVLGSSKAAG</sequence>
<gene>
    <name evidence="4" type="ORF">GDO78_016561</name>
</gene>
<comment type="similarity">
    <text evidence="1">Belongs to the aldo/keto reductase family.</text>
</comment>
<evidence type="ECO:0000259" key="3">
    <source>
        <dbReference type="Pfam" id="PF00248"/>
    </source>
</evidence>
<evidence type="ECO:0000256" key="2">
    <source>
        <dbReference type="SAM" id="SignalP"/>
    </source>
</evidence>
<comment type="caution">
    <text evidence="4">The sequence shown here is derived from an EMBL/GenBank/DDBJ whole genome shotgun (WGS) entry which is preliminary data.</text>
</comment>
<keyword evidence="5" id="KW-1185">Reference proteome</keyword>
<accession>A0A8J6BJY3</accession>
<dbReference type="PRINTS" id="PR00069">
    <property type="entry name" value="ALDKETRDTASE"/>
</dbReference>
<dbReference type="InterPro" id="IPR023210">
    <property type="entry name" value="NADP_OxRdtase_dom"/>
</dbReference>
<feature type="chain" id="PRO_5035284823" description="NADP-dependent oxidoreductase domain-containing protein" evidence="2">
    <location>
        <begin position="16"/>
        <end position="117"/>
    </location>
</feature>
<feature type="non-terminal residue" evidence="4">
    <location>
        <position position="117"/>
    </location>
</feature>
<evidence type="ECO:0000313" key="4">
    <source>
        <dbReference type="EMBL" id="KAG9466504.1"/>
    </source>
</evidence>
<dbReference type="AlphaFoldDB" id="A0A8J6BJY3"/>